<feature type="transmembrane region" description="Helical" evidence="8">
    <location>
        <begin position="440"/>
        <end position="464"/>
    </location>
</feature>
<proteinExistence type="inferred from homology"/>
<feature type="transmembrane region" description="Helical" evidence="8">
    <location>
        <begin position="273"/>
        <end position="294"/>
    </location>
</feature>
<dbReference type="InterPro" id="IPR002259">
    <property type="entry name" value="Eqnu_transpt"/>
</dbReference>
<keyword evidence="10" id="KW-1185">Reference proteome</keyword>
<reference evidence="9" key="2">
    <citation type="submission" date="2023-05" db="EMBL/GenBank/DDBJ databases">
        <authorList>
            <person name="Fouks B."/>
        </authorList>
    </citation>
    <scope>NUCLEOTIDE SEQUENCE</scope>
    <source>
        <strain evidence="9">Stay&amp;Tobe</strain>
        <tissue evidence="9">Testes</tissue>
    </source>
</reference>
<feature type="transmembrane region" description="Helical" evidence="8">
    <location>
        <begin position="375"/>
        <end position="397"/>
    </location>
</feature>
<evidence type="ECO:0000256" key="5">
    <source>
        <dbReference type="ARBA" id="ARBA00022989"/>
    </source>
</evidence>
<dbReference type="PANTHER" id="PTHR10332:SF80">
    <property type="entry name" value="EQUILIBRATIVE NUCLEOSIDE TRANSPORTER 2, ISOFORM A"/>
    <property type="match status" value="1"/>
</dbReference>
<sequence>MNQNSSFNSAATKRPPSTENQFLLKESAPRNGSTPRGTRKNADYYEKQPLFERTMAEPVRLTPAWEETNLPNDELNFKGVTMEQAVLEMNPPTDRLYLVYFTLLLHGIGTLMPWNMFITAKSYFEDYKLTDSITGDKTAYAAKFLPYVGFAAQIPNLLLNWINIFIPLGFGGSLTTRIVWSILVEVLVFIVTVILAMSDSSQWPGVFFVVTMGTVVVLNMANGIYQNTVFGMAAKLPSKYTGAVILGANVSGTFTAIISVISKIMSPNVRTAAIYYFIAALFVLLACFDTYFALPLNRFYRYHELLYEKDQQAKRKQNMGAVPYTPYFTILRQCLPQCFNVFFVFFVTLTIFPAVHSEIRIVDKENFIITEDFYSDVTCFLTFNICAMLGSTLATWVTWPSPKYLVFPVVLRVLFIPFFLACNYQPENNRNVSVLIYNDWGYWAGAIFMALTSGYFSSVAMMYCPRSVDSQYASTAGMYGAAFLITGIFGGILFTLLMPSIVTTTLWQIT</sequence>
<feature type="compositionally biased region" description="Polar residues" evidence="7">
    <location>
        <begin position="1"/>
        <end position="21"/>
    </location>
</feature>
<feature type="non-terminal residue" evidence="9">
    <location>
        <position position="1"/>
    </location>
</feature>
<feature type="transmembrane region" description="Helical" evidence="8">
    <location>
        <begin position="476"/>
        <end position="498"/>
    </location>
</feature>
<feature type="transmembrane region" description="Helical" evidence="8">
    <location>
        <begin position="242"/>
        <end position="261"/>
    </location>
</feature>
<dbReference type="AlphaFoldDB" id="A0AAD7ZR62"/>
<feature type="transmembrane region" description="Helical" evidence="8">
    <location>
        <begin position="203"/>
        <end position="221"/>
    </location>
</feature>
<evidence type="ECO:0000256" key="6">
    <source>
        <dbReference type="ARBA" id="ARBA00023136"/>
    </source>
</evidence>
<keyword evidence="3" id="KW-0813">Transport</keyword>
<dbReference type="PRINTS" id="PR01130">
    <property type="entry name" value="DERENTRNSPRT"/>
</dbReference>
<dbReference type="EMBL" id="JASPKZ010007292">
    <property type="protein sequence ID" value="KAJ9585198.1"/>
    <property type="molecule type" value="Genomic_DNA"/>
</dbReference>
<dbReference type="GO" id="GO:0005337">
    <property type="term" value="F:nucleoside transmembrane transporter activity"/>
    <property type="evidence" value="ECO:0007669"/>
    <property type="project" value="InterPro"/>
</dbReference>
<feature type="transmembrane region" description="Helical" evidence="8">
    <location>
        <begin position="97"/>
        <end position="124"/>
    </location>
</feature>
<protein>
    <recommendedName>
        <fullName evidence="11">Equilibrative nucleoside transporter 1</fullName>
    </recommendedName>
</protein>
<evidence type="ECO:0000256" key="3">
    <source>
        <dbReference type="ARBA" id="ARBA00022448"/>
    </source>
</evidence>
<feature type="transmembrane region" description="Helical" evidence="8">
    <location>
        <begin position="178"/>
        <end position="197"/>
    </location>
</feature>
<feature type="transmembrane region" description="Helical" evidence="8">
    <location>
        <begin position="404"/>
        <end position="420"/>
    </location>
</feature>
<keyword evidence="6 8" id="KW-0472">Membrane</keyword>
<feature type="transmembrane region" description="Helical" evidence="8">
    <location>
        <begin position="144"/>
        <end position="166"/>
    </location>
</feature>
<evidence type="ECO:0000256" key="4">
    <source>
        <dbReference type="ARBA" id="ARBA00022692"/>
    </source>
</evidence>
<dbReference type="PANTHER" id="PTHR10332">
    <property type="entry name" value="EQUILIBRATIVE NUCLEOSIDE TRANSPORTER"/>
    <property type="match status" value="1"/>
</dbReference>
<evidence type="ECO:0000256" key="7">
    <source>
        <dbReference type="SAM" id="MobiDB-lite"/>
    </source>
</evidence>
<reference evidence="9" key="1">
    <citation type="journal article" date="2023" name="IScience">
        <title>Live-bearing cockroach genome reveals convergent evolutionary mechanisms linked to viviparity in insects and beyond.</title>
        <authorList>
            <person name="Fouks B."/>
            <person name="Harrison M.C."/>
            <person name="Mikhailova A.A."/>
            <person name="Marchal E."/>
            <person name="English S."/>
            <person name="Carruthers M."/>
            <person name="Jennings E.C."/>
            <person name="Chiamaka E.L."/>
            <person name="Frigard R.A."/>
            <person name="Pippel M."/>
            <person name="Attardo G.M."/>
            <person name="Benoit J.B."/>
            <person name="Bornberg-Bauer E."/>
            <person name="Tobe S.S."/>
        </authorList>
    </citation>
    <scope>NUCLEOTIDE SEQUENCE</scope>
    <source>
        <strain evidence="9">Stay&amp;Tobe</strain>
    </source>
</reference>
<evidence type="ECO:0000256" key="8">
    <source>
        <dbReference type="SAM" id="Phobius"/>
    </source>
</evidence>
<evidence type="ECO:0000313" key="10">
    <source>
        <dbReference type="Proteomes" id="UP001233999"/>
    </source>
</evidence>
<feature type="region of interest" description="Disordered" evidence="7">
    <location>
        <begin position="1"/>
        <end position="44"/>
    </location>
</feature>
<organism evidence="9 10">
    <name type="scientific">Diploptera punctata</name>
    <name type="common">Pacific beetle cockroach</name>
    <dbReference type="NCBI Taxonomy" id="6984"/>
    <lineage>
        <taxon>Eukaryota</taxon>
        <taxon>Metazoa</taxon>
        <taxon>Ecdysozoa</taxon>
        <taxon>Arthropoda</taxon>
        <taxon>Hexapoda</taxon>
        <taxon>Insecta</taxon>
        <taxon>Pterygota</taxon>
        <taxon>Neoptera</taxon>
        <taxon>Polyneoptera</taxon>
        <taxon>Dictyoptera</taxon>
        <taxon>Blattodea</taxon>
        <taxon>Blaberoidea</taxon>
        <taxon>Blaberidae</taxon>
        <taxon>Diplopterinae</taxon>
        <taxon>Diploptera</taxon>
    </lineage>
</organism>
<name>A0AAD7ZR62_DIPPU</name>
<evidence type="ECO:0008006" key="11">
    <source>
        <dbReference type="Google" id="ProtNLM"/>
    </source>
</evidence>
<evidence type="ECO:0000313" key="9">
    <source>
        <dbReference type="EMBL" id="KAJ9585198.1"/>
    </source>
</evidence>
<dbReference type="Pfam" id="PF01733">
    <property type="entry name" value="Nucleoside_tran"/>
    <property type="match status" value="1"/>
</dbReference>
<feature type="transmembrane region" description="Helical" evidence="8">
    <location>
        <begin position="338"/>
        <end position="355"/>
    </location>
</feature>
<keyword evidence="4 8" id="KW-0812">Transmembrane</keyword>
<accession>A0AAD7ZR62</accession>
<dbReference type="PIRSF" id="PIRSF016379">
    <property type="entry name" value="ENT"/>
    <property type="match status" value="1"/>
</dbReference>
<comment type="caution">
    <text evidence="9">The sequence shown here is derived from an EMBL/GenBank/DDBJ whole genome shotgun (WGS) entry which is preliminary data.</text>
</comment>
<evidence type="ECO:0000256" key="2">
    <source>
        <dbReference type="ARBA" id="ARBA00007965"/>
    </source>
</evidence>
<evidence type="ECO:0000256" key="1">
    <source>
        <dbReference type="ARBA" id="ARBA00004141"/>
    </source>
</evidence>
<keyword evidence="5 8" id="KW-1133">Transmembrane helix</keyword>
<dbReference type="GO" id="GO:0005886">
    <property type="term" value="C:plasma membrane"/>
    <property type="evidence" value="ECO:0007669"/>
    <property type="project" value="TreeGrafter"/>
</dbReference>
<comment type="similarity">
    <text evidence="2">Belongs to the SLC29A/ENT transporter (TC 2.A.57) family.</text>
</comment>
<gene>
    <name evidence="9" type="ORF">L9F63_003001</name>
</gene>
<comment type="subcellular location">
    <subcellularLocation>
        <location evidence="1">Membrane</location>
        <topology evidence="1">Multi-pass membrane protein</topology>
    </subcellularLocation>
</comment>
<dbReference type="Proteomes" id="UP001233999">
    <property type="component" value="Unassembled WGS sequence"/>
</dbReference>